<keyword evidence="3 5" id="KW-1133">Transmembrane helix</keyword>
<dbReference type="InterPro" id="IPR004853">
    <property type="entry name" value="Sugar_P_trans_dom"/>
</dbReference>
<reference evidence="7" key="1">
    <citation type="journal article" date="2019" name="bioRxiv">
        <title>The Genome of the Zebra Mussel, Dreissena polymorpha: A Resource for Invasive Species Research.</title>
        <authorList>
            <person name="McCartney M.A."/>
            <person name="Auch B."/>
            <person name="Kono T."/>
            <person name="Mallez S."/>
            <person name="Zhang Y."/>
            <person name="Obille A."/>
            <person name="Becker A."/>
            <person name="Abrahante J.E."/>
            <person name="Garbe J."/>
            <person name="Badalamenti J.P."/>
            <person name="Herman A."/>
            <person name="Mangelson H."/>
            <person name="Liachko I."/>
            <person name="Sullivan S."/>
            <person name="Sone E.D."/>
            <person name="Koren S."/>
            <person name="Silverstein K.A.T."/>
            <person name="Beckman K.B."/>
            <person name="Gohl D.M."/>
        </authorList>
    </citation>
    <scope>NUCLEOTIDE SEQUENCE</scope>
    <source>
        <strain evidence="7">Duluth1</strain>
        <tissue evidence="7">Whole animal</tissue>
    </source>
</reference>
<dbReference type="GO" id="GO:0016020">
    <property type="term" value="C:membrane"/>
    <property type="evidence" value="ECO:0007669"/>
    <property type="project" value="UniProtKB-SubCell"/>
</dbReference>
<keyword evidence="8" id="KW-1185">Reference proteome</keyword>
<feature type="transmembrane region" description="Helical" evidence="5">
    <location>
        <begin position="140"/>
        <end position="157"/>
    </location>
</feature>
<accession>A0A9D4I9W7</accession>
<evidence type="ECO:0000256" key="2">
    <source>
        <dbReference type="ARBA" id="ARBA00022692"/>
    </source>
</evidence>
<dbReference type="OrthoDB" id="5547497at2759"/>
<sequence>MPDDGSHPRRHYWIIAGVVLMYWAVSISMVFLNKFILSGSFGDEELTIFAAWYQSLSAAGFIVFIGFGGQKCKIKVPKVEPSLLYSRTMLLLSMSSVCSLTFNNLMLKHIGVAFYQVARSFTIIFTIGLSAIYLKKGLTARAVMSCFLVVCGFFIGIDQEDVSGTLSVMGVIYGLLSSLSAAVTGILFKKAETVLDRDSLKLAYYNNMNCMMLFLPLVIGSGQLVSVFKSQYIYSMNFWLVLTFTGGLSLCIGWVSALQIKYTSPIAHHLSINAKSVCQTVLAVLFYNESKTLYWWLGNFLVVAGVLVYTFTRILEDSKKSKDDVPSADLPITLQKQHTNGHFKV</sequence>
<reference evidence="7" key="2">
    <citation type="submission" date="2020-11" db="EMBL/GenBank/DDBJ databases">
        <authorList>
            <person name="McCartney M.A."/>
            <person name="Auch B."/>
            <person name="Kono T."/>
            <person name="Mallez S."/>
            <person name="Becker A."/>
            <person name="Gohl D.M."/>
            <person name="Silverstein K.A.T."/>
            <person name="Koren S."/>
            <person name="Bechman K.B."/>
            <person name="Herman A."/>
            <person name="Abrahante J.E."/>
            <person name="Garbe J."/>
        </authorList>
    </citation>
    <scope>NUCLEOTIDE SEQUENCE</scope>
    <source>
        <strain evidence="7">Duluth1</strain>
        <tissue evidence="7">Whole animal</tissue>
    </source>
</reference>
<feature type="domain" description="Sugar phosphate transporter" evidence="6">
    <location>
        <begin position="16"/>
        <end position="309"/>
    </location>
</feature>
<comment type="subcellular location">
    <subcellularLocation>
        <location evidence="1">Membrane</location>
        <topology evidence="1">Multi-pass membrane protein</topology>
    </subcellularLocation>
</comment>
<gene>
    <name evidence="7" type="ORF">DPMN_189891</name>
</gene>
<feature type="transmembrane region" description="Helical" evidence="5">
    <location>
        <begin position="208"/>
        <end position="226"/>
    </location>
</feature>
<name>A0A9D4I9W7_DREPO</name>
<evidence type="ECO:0000256" key="4">
    <source>
        <dbReference type="ARBA" id="ARBA00023136"/>
    </source>
</evidence>
<dbReference type="AlphaFoldDB" id="A0A9D4I9W7"/>
<feature type="transmembrane region" description="Helical" evidence="5">
    <location>
        <begin position="51"/>
        <end position="68"/>
    </location>
</feature>
<evidence type="ECO:0000256" key="5">
    <source>
        <dbReference type="SAM" id="Phobius"/>
    </source>
</evidence>
<organism evidence="7 8">
    <name type="scientific">Dreissena polymorpha</name>
    <name type="common">Zebra mussel</name>
    <name type="synonym">Mytilus polymorpha</name>
    <dbReference type="NCBI Taxonomy" id="45954"/>
    <lineage>
        <taxon>Eukaryota</taxon>
        <taxon>Metazoa</taxon>
        <taxon>Spiralia</taxon>
        <taxon>Lophotrochozoa</taxon>
        <taxon>Mollusca</taxon>
        <taxon>Bivalvia</taxon>
        <taxon>Autobranchia</taxon>
        <taxon>Heteroconchia</taxon>
        <taxon>Euheterodonta</taxon>
        <taxon>Imparidentia</taxon>
        <taxon>Neoheterodontei</taxon>
        <taxon>Myida</taxon>
        <taxon>Dreissenoidea</taxon>
        <taxon>Dreissenidae</taxon>
        <taxon>Dreissena</taxon>
    </lineage>
</organism>
<evidence type="ECO:0000313" key="8">
    <source>
        <dbReference type="Proteomes" id="UP000828390"/>
    </source>
</evidence>
<evidence type="ECO:0000313" key="7">
    <source>
        <dbReference type="EMBL" id="KAH3755201.1"/>
    </source>
</evidence>
<dbReference type="Pfam" id="PF03151">
    <property type="entry name" value="TPT"/>
    <property type="match status" value="1"/>
</dbReference>
<evidence type="ECO:0000256" key="1">
    <source>
        <dbReference type="ARBA" id="ARBA00004141"/>
    </source>
</evidence>
<protein>
    <recommendedName>
        <fullName evidence="6">Sugar phosphate transporter domain-containing protein</fullName>
    </recommendedName>
</protein>
<proteinExistence type="predicted"/>
<feature type="transmembrane region" description="Helical" evidence="5">
    <location>
        <begin position="293"/>
        <end position="312"/>
    </location>
</feature>
<keyword evidence="2 5" id="KW-0812">Transmembrane</keyword>
<feature type="transmembrane region" description="Helical" evidence="5">
    <location>
        <begin position="169"/>
        <end position="188"/>
    </location>
</feature>
<dbReference type="EMBL" id="JAIWYP010000010">
    <property type="protein sequence ID" value="KAH3755201.1"/>
    <property type="molecule type" value="Genomic_DNA"/>
</dbReference>
<evidence type="ECO:0000256" key="3">
    <source>
        <dbReference type="ARBA" id="ARBA00022989"/>
    </source>
</evidence>
<evidence type="ECO:0000259" key="6">
    <source>
        <dbReference type="Pfam" id="PF03151"/>
    </source>
</evidence>
<dbReference type="SUPFAM" id="SSF103481">
    <property type="entry name" value="Multidrug resistance efflux transporter EmrE"/>
    <property type="match status" value="1"/>
</dbReference>
<dbReference type="InterPro" id="IPR050186">
    <property type="entry name" value="TPT_transporter"/>
</dbReference>
<keyword evidence="4 5" id="KW-0472">Membrane</keyword>
<dbReference type="InterPro" id="IPR037185">
    <property type="entry name" value="EmrE-like"/>
</dbReference>
<feature type="transmembrane region" description="Helical" evidence="5">
    <location>
        <begin position="238"/>
        <end position="258"/>
    </location>
</feature>
<dbReference type="PANTHER" id="PTHR11132">
    <property type="entry name" value="SOLUTE CARRIER FAMILY 35"/>
    <property type="match status" value="1"/>
</dbReference>
<feature type="transmembrane region" description="Helical" evidence="5">
    <location>
        <begin position="12"/>
        <end position="31"/>
    </location>
</feature>
<comment type="caution">
    <text evidence="7">The sequence shown here is derived from an EMBL/GenBank/DDBJ whole genome shotgun (WGS) entry which is preliminary data.</text>
</comment>
<dbReference type="Proteomes" id="UP000828390">
    <property type="component" value="Unassembled WGS sequence"/>
</dbReference>
<feature type="transmembrane region" description="Helical" evidence="5">
    <location>
        <begin position="113"/>
        <end position="133"/>
    </location>
</feature>